<dbReference type="EMBL" id="ML735256">
    <property type="protein sequence ID" value="KAE8390316.1"/>
    <property type="molecule type" value="Genomic_DNA"/>
</dbReference>
<protein>
    <submittedName>
        <fullName evidence="2">Uncharacterized protein</fullName>
    </submittedName>
</protein>
<feature type="compositionally biased region" description="Low complexity" evidence="1">
    <location>
        <begin position="1"/>
        <end position="30"/>
    </location>
</feature>
<feature type="compositionally biased region" description="Basic and acidic residues" evidence="1">
    <location>
        <begin position="43"/>
        <end position="56"/>
    </location>
</feature>
<accession>A0A5N7C859</accession>
<feature type="region of interest" description="Disordered" evidence="1">
    <location>
        <begin position="1"/>
        <end position="70"/>
    </location>
</feature>
<name>A0A5N7C859_PETAA</name>
<proteinExistence type="predicted"/>
<evidence type="ECO:0000313" key="2">
    <source>
        <dbReference type="EMBL" id="KAE8390316.1"/>
    </source>
</evidence>
<dbReference type="OrthoDB" id="4202165at2759"/>
<gene>
    <name evidence="2" type="ORF">BDV23DRAFT_155507</name>
</gene>
<dbReference type="Proteomes" id="UP000326877">
    <property type="component" value="Unassembled WGS sequence"/>
</dbReference>
<evidence type="ECO:0000256" key="1">
    <source>
        <dbReference type="SAM" id="MobiDB-lite"/>
    </source>
</evidence>
<organism evidence="2">
    <name type="scientific">Petromyces alliaceus</name>
    <name type="common">Aspergillus alliaceus</name>
    <dbReference type="NCBI Taxonomy" id="209559"/>
    <lineage>
        <taxon>Eukaryota</taxon>
        <taxon>Fungi</taxon>
        <taxon>Dikarya</taxon>
        <taxon>Ascomycota</taxon>
        <taxon>Pezizomycotina</taxon>
        <taxon>Eurotiomycetes</taxon>
        <taxon>Eurotiomycetidae</taxon>
        <taxon>Eurotiales</taxon>
        <taxon>Aspergillaceae</taxon>
        <taxon>Aspergillus</taxon>
        <taxon>Aspergillus subgen. Circumdati</taxon>
    </lineage>
</organism>
<reference evidence="2" key="1">
    <citation type="submission" date="2019-04" db="EMBL/GenBank/DDBJ databases">
        <title>Friends and foes A comparative genomics studyof 23 Aspergillus species from section Flavi.</title>
        <authorList>
            <consortium name="DOE Joint Genome Institute"/>
            <person name="Kjaerbolling I."/>
            <person name="Vesth T."/>
            <person name="Frisvad J.C."/>
            <person name="Nybo J.L."/>
            <person name="Theobald S."/>
            <person name="Kildgaard S."/>
            <person name="Isbrandt T."/>
            <person name="Kuo A."/>
            <person name="Sato A."/>
            <person name="Lyhne E.K."/>
            <person name="Kogle M.E."/>
            <person name="Wiebenga A."/>
            <person name="Kun R.S."/>
            <person name="Lubbers R.J."/>
            <person name="Makela M.R."/>
            <person name="Barry K."/>
            <person name="Chovatia M."/>
            <person name="Clum A."/>
            <person name="Daum C."/>
            <person name="Haridas S."/>
            <person name="He G."/>
            <person name="LaButti K."/>
            <person name="Lipzen A."/>
            <person name="Mondo S."/>
            <person name="Riley R."/>
            <person name="Salamov A."/>
            <person name="Simmons B.A."/>
            <person name="Magnuson J.K."/>
            <person name="Henrissat B."/>
            <person name="Mortensen U.H."/>
            <person name="Larsen T.O."/>
            <person name="Devries R.P."/>
            <person name="Grigoriev I.V."/>
            <person name="Machida M."/>
            <person name="Baker S.E."/>
            <person name="Andersen M.R."/>
        </authorList>
    </citation>
    <scope>NUCLEOTIDE SEQUENCE [LARGE SCALE GENOMIC DNA]</scope>
    <source>
        <strain evidence="2">IBT 14317</strain>
    </source>
</reference>
<dbReference type="AlphaFoldDB" id="A0A5N7C859"/>
<feature type="compositionally biased region" description="Polar residues" evidence="1">
    <location>
        <begin position="57"/>
        <end position="70"/>
    </location>
</feature>
<sequence length="312" mass="35330">MFTSQQSTSVSSNSTTVSPRPSSVSTSPPTTLIPETPQTSLTSHEKRSPELDEPKTESAQNSLISVNQTQPPTLDELKTVQWHPASLSVALEALLNHNIPVMEYGSQILYRWGWAEVLLTVEWAVPDELLAFASRVLTESGFPWTPVPKRYNPILGGWEDLCEHHIRDAAGKYYIRLYDLSTLGLTLNDTFEVRSTFDPSLRLLTPKPPRYMLSMIQHLLNLPLQHPRRPRVIDDLAGFIEGFIFRGAPANTQYYGEEDWAVLEREFLEKVPSAVEYIKSWDWGYVPDKGYLDVAEAIVRDAKKLRTVTNMS</sequence>